<organism evidence="1 2">
    <name type="scientific">Candidatus Aphodenecus pullistercoris</name>
    <dbReference type="NCBI Taxonomy" id="2840669"/>
    <lineage>
        <taxon>Bacteria</taxon>
        <taxon>Pseudomonadati</taxon>
        <taxon>Spirochaetota</taxon>
        <taxon>Spirochaetia</taxon>
        <taxon>Spirochaetales</taxon>
        <taxon>Candidatus Aphodenecus</taxon>
    </lineage>
</organism>
<sequence>MKQASKRERRIRKDLKLIRGGIVKGQLYVDGKPLQFEIVGQTRASKTPEDGAK</sequence>
<dbReference type="EMBL" id="JADIMU010000016">
    <property type="protein sequence ID" value="MBO8442607.1"/>
    <property type="molecule type" value="Genomic_DNA"/>
</dbReference>
<accession>A0A9D9HAQ6</accession>
<gene>
    <name evidence="1" type="ORF">IAC42_02445</name>
</gene>
<evidence type="ECO:0000313" key="1">
    <source>
        <dbReference type="EMBL" id="MBO8442607.1"/>
    </source>
</evidence>
<comment type="caution">
    <text evidence="1">The sequence shown here is derived from an EMBL/GenBank/DDBJ whole genome shotgun (WGS) entry which is preliminary data.</text>
</comment>
<evidence type="ECO:0000313" key="2">
    <source>
        <dbReference type="Proteomes" id="UP000823633"/>
    </source>
</evidence>
<name>A0A9D9HAQ6_9SPIR</name>
<dbReference type="AlphaFoldDB" id="A0A9D9HAQ6"/>
<proteinExistence type="predicted"/>
<reference evidence="1" key="1">
    <citation type="submission" date="2020-10" db="EMBL/GenBank/DDBJ databases">
        <authorList>
            <person name="Gilroy R."/>
        </authorList>
    </citation>
    <scope>NUCLEOTIDE SEQUENCE</scope>
    <source>
        <strain evidence="1">11167</strain>
    </source>
</reference>
<dbReference type="Proteomes" id="UP000823633">
    <property type="component" value="Unassembled WGS sequence"/>
</dbReference>
<protein>
    <submittedName>
        <fullName evidence="1">Uncharacterized protein</fullName>
    </submittedName>
</protein>
<reference evidence="1" key="2">
    <citation type="journal article" date="2021" name="PeerJ">
        <title>Extensive microbial diversity within the chicken gut microbiome revealed by metagenomics and culture.</title>
        <authorList>
            <person name="Gilroy R."/>
            <person name="Ravi A."/>
            <person name="Getino M."/>
            <person name="Pursley I."/>
            <person name="Horton D.L."/>
            <person name="Alikhan N.F."/>
            <person name="Baker D."/>
            <person name="Gharbi K."/>
            <person name="Hall N."/>
            <person name="Watson M."/>
            <person name="Adriaenssens E.M."/>
            <person name="Foster-Nyarko E."/>
            <person name="Jarju S."/>
            <person name="Secka A."/>
            <person name="Antonio M."/>
            <person name="Oren A."/>
            <person name="Chaudhuri R.R."/>
            <person name="La Ragione R."/>
            <person name="Hildebrand F."/>
            <person name="Pallen M.J."/>
        </authorList>
    </citation>
    <scope>NUCLEOTIDE SEQUENCE</scope>
    <source>
        <strain evidence="1">11167</strain>
    </source>
</reference>